<dbReference type="Pfam" id="PF20455">
    <property type="entry name" value="DUF6708"/>
    <property type="match status" value="1"/>
</dbReference>
<feature type="transmembrane region" description="Helical" evidence="1">
    <location>
        <begin position="94"/>
        <end position="115"/>
    </location>
</feature>
<dbReference type="RefSeq" id="WP_042582137.1">
    <property type="nucleotide sequence ID" value="NZ_JXQQ01000097.1"/>
</dbReference>
<name>A0A0D0LSM6_VARPD</name>
<evidence type="ECO:0000313" key="3">
    <source>
        <dbReference type="EMBL" id="KIQ20515.1"/>
    </source>
</evidence>
<keyword evidence="1" id="KW-0812">Transmembrane</keyword>
<feature type="transmembrane region" description="Helical" evidence="1">
    <location>
        <begin position="265"/>
        <end position="285"/>
    </location>
</feature>
<dbReference type="InterPro" id="IPR046554">
    <property type="entry name" value="DUF6708"/>
</dbReference>
<keyword evidence="1" id="KW-0472">Membrane</keyword>
<organism evidence="3 4">
    <name type="scientific">Variovorax paradoxus</name>
    <dbReference type="NCBI Taxonomy" id="34073"/>
    <lineage>
        <taxon>Bacteria</taxon>
        <taxon>Pseudomonadati</taxon>
        <taxon>Pseudomonadota</taxon>
        <taxon>Betaproteobacteria</taxon>
        <taxon>Burkholderiales</taxon>
        <taxon>Comamonadaceae</taxon>
        <taxon>Variovorax</taxon>
    </lineage>
</organism>
<dbReference type="Proteomes" id="UP000032067">
    <property type="component" value="Unassembled WGS sequence"/>
</dbReference>
<evidence type="ECO:0000259" key="2">
    <source>
        <dbReference type="Pfam" id="PF20455"/>
    </source>
</evidence>
<accession>A0A0D0LSM6</accession>
<sequence>MKLIGFDTSGESTDETRLDGKVFGLTKRYDKKRAAGAQAGHQGRLSGVYRNVIEINGGSLVAAGGYATTLGLICGLLGLYFFRDSFFGDLAKGHYALTAIGILCLFCVFFIGIYFEMFSPSESPIYFDRARRKVYYVHRSGRRRFILFGPSMVEARVIDWSLVDAEHHTKARASTASVSRDHYLVFLMRKSETDPTIVDAYPIGPIDVPSALWEYIRRYMERDAAPLIAGEAPPYKGATFDMIEALKQRKQNYWQDWKELPFTQLWQHLALPLFAVFFVVNRFVVWTAQKVHWPQEVKDALGAAITEEDLMVDSMHKLRPEREAVKDGI</sequence>
<protein>
    <recommendedName>
        <fullName evidence="2">DUF6708 domain-containing protein</fullName>
    </recommendedName>
</protein>
<evidence type="ECO:0000256" key="1">
    <source>
        <dbReference type="SAM" id="Phobius"/>
    </source>
</evidence>
<keyword evidence="1" id="KW-1133">Transmembrane helix</keyword>
<proteinExistence type="predicted"/>
<feature type="transmembrane region" description="Helical" evidence="1">
    <location>
        <begin position="60"/>
        <end position="82"/>
    </location>
</feature>
<feature type="domain" description="DUF6708" evidence="2">
    <location>
        <begin position="105"/>
        <end position="299"/>
    </location>
</feature>
<reference evidence="3 4" key="1">
    <citation type="submission" date="2014-12" db="EMBL/GenBank/DDBJ databases">
        <title>16Stimator: statistical estimation of ribosomal gene copy numbers from draft genome assemblies.</title>
        <authorList>
            <person name="Perisin M.A."/>
            <person name="Vetter M."/>
            <person name="Gilbert J.A."/>
            <person name="Bergelson J."/>
        </authorList>
    </citation>
    <scope>NUCLEOTIDE SEQUENCE [LARGE SCALE GENOMIC DNA]</scope>
    <source>
        <strain evidence="3 4">MEDvA23</strain>
    </source>
</reference>
<gene>
    <name evidence="3" type="ORF">RT97_28065</name>
</gene>
<dbReference type="AlphaFoldDB" id="A0A0D0LSM6"/>
<dbReference type="OrthoDB" id="6050524at2"/>
<evidence type="ECO:0000313" key="4">
    <source>
        <dbReference type="Proteomes" id="UP000032067"/>
    </source>
</evidence>
<dbReference type="EMBL" id="JXQQ01000097">
    <property type="protein sequence ID" value="KIQ20515.1"/>
    <property type="molecule type" value="Genomic_DNA"/>
</dbReference>
<comment type="caution">
    <text evidence="3">The sequence shown here is derived from an EMBL/GenBank/DDBJ whole genome shotgun (WGS) entry which is preliminary data.</text>
</comment>